<sequence>MTTVYDEAAIDALTKTATSASCADQLYLLRLYGLYPKRADADVVVSLLLSAMPQVDPPTHYTSCALLIPIHLVRTPDVQACLAIGDMVQSGRFASMWDLVHHHSALFERHAGVNFVERMRAYIAAQIGATFSTIRLANLKVLLDTDDCRAVCERQGWKVAQGDLVEVGPGFIRKTTTESLMAKSHVTYNQVLKMQEII</sequence>
<dbReference type="STRING" id="37360.A0A0G4IU22"/>
<feature type="domain" description="CSN8/PSMD8/EIF3K" evidence="1">
    <location>
        <begin position="42"/>
        <end position="162"/>
    </location>
</feature>
<dbReference type="GO" id="GO:0006446">
    <property type="term" value="P:regulation of translational initiation"/>
    <property type="evidence" value="ECO:0007669"/>
    <property type="project" value="InterPro"/>
</dbReference>
<keyword evidence="3" id="KW-1185">Reference proteome</keyword>
<proteinExistence type="predicted"/>
<evidence type="ECO:0000313" key="2">
    <source>
        <dbReference type="EMBL" id="CEO98770.1"/>
    </source>
</evidence>
<dbReference type="InterPro" id="IPR016020">
    <property type="entry name" value="Transl_init_fac_sub12_N_euk"/>
</dbReference>
<dbReference type="Proteomes" id="UP000039324">
    <property type="component" value="Unassembled WGS sequence"/>
</dbReference>
<dbReference type="EMBL" id="CDSF01000087">
    <property type="protein sequence ID" value="CEO98770.1"/>
    <property type="molecule type" value="Genomic_DNA"/>
</dbReference>
<dbReference type="OrthoDB" id="337745at2759"/>
<organism evidence="2 3">
    <name type="scientific">Plasmodiophora brassicae</name>
    <name type="common">Clubroot disease agent</name>
    <dbReference type="NCBI Taxonomy" id="37360"/>
    <lineage>
        <taxon>Eukaryota</taxon>
        <taxon>Sar</taxon>
        <taxon>Rhizaria</taxon>
        <taxon>Endomyxa</taxon>
        <taxon>Phytomyxea</taxon>
        <taxon>Plasmodiophorida</taxon>
        <taxon>Plasmodiophoridae</taxon>
        <taxon>Plasmodiophora</taxon>
    </lineage>
</organism>
<name>A0A0G4IU22_PLABS</name>
<gene>
    <name evidence="2" type="ORF">PBRA_006884</name>
</gene>
<dbReference type="InterPro" id="IPR009374">
    <property type="entry name" value="eIF3k"/>
</dbReference>
<dbReference type="GO" id="GO:0043022">
    <property type="term" value="F:ribosome binding"/>
    <property type="evidence" value="ECO:0007669"/>
    <property type="project" value="InterPro"/>
</dbReference>
<dbReference type="Pfam" id="PF10075">
    <property type="entry name" value="CSN8_PSD8_EIF3K"/>
    <property type="match status" value="1"/>
</dbReference>
<dbReference type="GO" id="GO:0005852">
    <property type="term" value="C:eukaryotic translation initiation factor 3 complex"/>
    <property type="evidence" value="ECO:0007669"/>
    <property type="project" value="InterPro"/>
</dbReference>
<dbReference type="SUPFAM" id="SSF48371">
    <property type="entry name" value="ARM repeat"/>
    <property type="match status" value="1"/>
</dbReference>
<dbReference type="InterPro" id="IPR016024">
    <property type="entry name" value="ARM-type_fold"/>
</dbReference>
<dbReference type="Gene3D" id="1.25.40.250">
    <property type="entry name" value="ARM repeat, domain 1"/>
    <property type="match status" value="1"/>
</dbReference>
<protein>
    <recommendedName>
        <fullName evidence="1">CSN8/PSMD8/EIF3K domain-containing protein</fullName>
    </recommendedName>
</protein>
<reference evidence="2 3" key="1">
    <citation type="submission" date="2015-02" db="EMBL/GenBank/DDBJ databases">
        <authorList>
            <person name="Chooi Y.-H."/>
        </authorList>
    </citation>
    <scope>NUCLEOTIDE SEQUENCE [LARGE SCALE GENOMIC DNA]</scope>
    <source>
        <strain evidence="2">E3</strain>
    </source>
</reference>
<dbReference type="PANTHER" id="PTHR13022:SF0">
    <property type="entry name" value="EUKARYOTIC TRANSLATION INITIATION FACTOR 3 SUBUNIT K"/>
    <property type="match status" value="1"/>
</dbReference>
<dbReference type="InterPro" id="IPR033464">
    <property type="entry name" value="CSN8_PSD8_EIF3K"/>
</dbReference>
<dbReference type="AlphaFoldDB" id="A0A0G4IU22"/>
<dbReference type="PANTHER" id="PTHR13022">
    <property type="entry name" value="EUKARYOTIC TRANSLATION INITIATION FACTOR 3 SUBUNIT 11"/>
    <property type="match status" value="1"/>
</dbReference>
<evidence type="ECO:0000259" key="1">
    <source>
        <dbReference type="Pfam" id="PF10075"/>
    </source>
</evidence>
<dbReference type="GO" id="GO:0003743">
    <property type="term" value="F:translation initiation factor activity"/>
    <property type="evidence" value="ECO:0007669"/>
    <property type="project" value="InterPro"/>
</dbReference>
<accession>A0A0G4IU22</accession>
<evidence type="ECO:0000313" key="3">
    <source>
        <dbReference type="Proteomes" id="UP000039324"/>
    </source>
</evidence>